<evidence type="ECO:0000256" key="3">
    <source>
        <dbReference type="ARBA" id="ARBA00012058"/>
    </source>
</evidence>
<sequence length="429" mass="46395">MPFIANVYAREVLDSRGNPTVEVEVITESGGFGRALVPSGASTGEYEAVELRDGDQGRYLGKGVEKAVEHVNEVIAEEIIGMDVTDQVGIDQAMIELDGTHNKGKLGANAILGVSMAVAHAASDLLGLELYQYLGGFNSKQLPVPMMNILNGGEHADNNVDIQEFMVMPVGASNFKEALRVGAEIFHSLKTVLKEKGLNTAVGDEGGFAPNLESNEEALETLMAAIEKTGYKPGEEIQLAMDVASSELYNKEDGKYHFSGEGVVRTSEEMVDWYEELVNKYPIISIEDGLDENDWEGHKLLTERIGSKVQLVGDDLFVTNTEKLAKGIEQGVGNSILIKVNQIGTLTETFDAIEMAKRAGYTAVISHRSGETEDSTIADIAVATNAGQIKTGAPSRTDRVAKYNQLLRIEDTLGDTAIYPGLKAFYNIK</sequence>
<evidence type="ECO:0000256" key="5">
    <source>
        <dbReference type="ARBA" id="ARBA00022525"/>
    </source>
</evidence>
<dbReference type="SFLD" id="SFLDG00178">
    <property type="entry name" value="enolase"/>
    <property type="match status" value="1"/>
</dbReference>
<dbReference type="InterPro" id="IPR020809">
    <property type="entry name" value="Enolase_CS"/>
</dbReference>
<dbReference type="InterPro" id="IPR036849">
    <property type="entry name" value="Enolase-like_C_sf"/>
</dbReference>
<dbReference type="InterPro" id="IPR029017">
    <property type="entry name" value="Enolase-like_N"/>
</dbReference>
<evidence type="ECO:0000259" key="12">
    <source>
        <dbReference type="SMART" id="SM01192"/>
    </source>
</evidence>
<dbReference type="HAMAP" id="MF_00318">
    <property type="entry name" value="Enolase"/>
    <property type="match status" value="1"/>
</dbReference>
<dbReference type="InterPro" id="IPR020811">
    <property type="entry name" value="Enolase_N"/>
</dbReference>
<dbReference type="Gene3D" id="3.20.20.120">
    <property type="entry name" value="Enolase-like C-terminal domain"/>
    <property type="match status" value="1"/>
</dbReference>
<evidence type="ECO:0000256" key="8">
    <source>
        <dbReference type="ARBA" id="ARBA00023152"/>
    </source>
</evidence>
<dbReference type="PANTHER" id="PTHR11902:SF1">
    <property type="entry name" value="ENOLASE"/>
    <property type="match status" value="1"/>
</dbReference>
<evidence type="ECO:0000256" key="1">
    <source>
        <dbReference type="ARBA" id="ARBA00005031"/>
    </source>
</evidence>
<gene>
    <name evidence="11 14" type="primary">eno</name>
    <name evidence="14" type="ORF">J1TS3_08690</name>
</gene>
<dbReference type="PIRSF" id="PIRSF001400">
    <property type="entry name" value="Enolase"/>
    <property type="match status" value="1"/>
</dbReference>
<evidence type="ECO:0000259" key="13">
    <source>
        <dbReference type="SMART" id="SM01193"/>
    </source>
</evidence>
<evidence type="ECO:0000313" key="15">
    <source>
        <dbReference type="Proteomes" id="UP000680279"/>
    </source>
</evidence>
<keyword evidence="5 11" id="KW-0964">Secreted</keyword>
<comment type="subcellular location">
    <subcellularLocation>
        <location evidence="11">Cytoplasm</location>
    </subcellularLocation>
    <subcellularLocation>
        <location evidence="11">Secreted</location>
    </subcellularLocation>
    <subcellularLocation>
        <location evidence="11">Cell surface</location>
    </subcellularLocation>
    <text evidence="11">Fractions of enolase are present in both the cytoplasm and on the cell surface.</text>
</comment>
<evidence type="ECO:0000256" key="11">
    <source>
        <dbReference type="HAMAP-Rule" id="MF_00318"/>
    </source>
</evidence>
<evidence type="ECO:0000256" key="9">
    <source>
        <dbReference type="ARBA" id="ARBA00023239"/>
    </source>
</evidence>
<dbReference type="EMBL" id="BOQT01000002">
    <property type="protein sequence ID" value="GIN19735.1"/>
    <property type="molecule type" value="Genomic_DNA"/>
</dbReference>
<dbReference type="CDD" id="cd03313">
    <property type="entry name" value="enolase"/>
    <property type="match status" value="1"/>
</dbReference>
<feature type="binding site" evidence="11">
    <location>
        <position position="339"/>
    </location>
    <ligand>
        <name>(2R)-2-phosphoglycerate</name>
        <dbReference type="ChEBI" id="CHEBI:58289"/>
    </ligand>
</feature>
<dbReference type="Pfam" id="PF00113">
    <property type="entry name" value="Enolase_C"/>
    <property type="match status" value="1"/>
</dbReference>
<comment type="function">
    <text evidence="11">Catalyzes the reversible conversion of 2-phosphoglycerate (2-PG) into phosphoenolpyruvate (PEP). It is essential for the degradation of carbohydrates via glycolysis.</text>
</comment>
<feature type="binding site" evidence="11">
    <location>
        <position position="287"/>
    </location>
    <ligand>
        <name>Mg(2+)</name>
        <dbReference type="ChEBI" id="CHEBI:18420"/>
    </ligand>
</feature>
<evidence type="ECO:0000256" key="4">
    <source>
        <dbReference type="ARBA" id="ARBA00017068"/>
    </source>
</evidence>
<comment type="similarity">
    <text evidence="2 11">Belongs to the enolase family.</text>
</comment>
<reference evidence="14 15" key="1">
    <citation type="submission" date="2021-03" db="EMBL/GenBank/DDBJ databases">
        <title>Antimicrobial resistance genes in bacteria isolated from Japanese honey, and their potential for conferring macrolide and lincosamide resistance in the American foulbrood pathogen Paenibacillus larvae.</title>
        <authorList>
            <person name="Okamoto M."/>
            <person name="Kumagai M."/>
            <person name="Kanamori H."/>
            <person name="Takamatsu D."/>
        </authorList>
    </citation>
    <scope>NUCLEOTIDE SEQUENCE [LARGE SCALE GENOMIC DNA]</scope>
    <source>
        <strain evidence="14 15">J1TS3</strain>
    </source>
</reference>
<dbReference type="EC" id="4.2.1.11" evidence="3 11"/>
<keyword evidence="8 11" id="KW-0324">Glycolysis</keyword>
<accession>A0ABQ4K1W4</accession>
<dbReference type="PRINTS" id="PR00148">
    <property type="entry name" value="ENOLASE"/>
</dbReference>
<dbReference type="SUPFAM" id="SSF51604">
    <property type="entry name" value="Enolase C-terminal domain-like"/>
    <property type="match status" value="1"/>
</dbReference>
<keyword evidence="7 11" id="KW-0460">Magnesium</keyword>
<dbReference type="Gene3D" id="3.30.390.10">
    <property type="entry name" value="Enolase-like, N-terminal domain"/>
    <property type="match status" value="1"/>
</dbReference>
<keyword evidence="6 11" id="KW-0479">Metal-binding</keyword>
<organism evidence="14 15">
    <name type="scientific">Siminovitchia fordii</name>
    <dbReference type="NCBI Taxonomy" id="254759"/>
    <lineage>
        <taxon>Bacteria</taxon>
        <taxon>Bacillati</taxon>
        <taxon>Bacillota</taxon>
        <taxon>Bacilli</taxon>
        <taxon>Bacillales</taxon>
        <taxon>Bacillaceae</taxon>
        <taxon>Siminovitchia</taxon>
    </lineage>
</organism>
<dbReference type="InterPro" id="IPR000941">
    <property type="entry name" value="Enolase"/>
</dbReference>
<feature type="domain" description="Enolase C-terminal TIM barrel" evidence="12">
    <location>
        <begin position="139"/>
        <end position="427"/>
    </location>
</feature>
<comment type="caution">
    <text evidence="14">The sequence shown here is derived from an EMBL/GenBank/DDBJ whole genome shotgun (WGS) entry which is preliminary data.</text>
</comment>
<feature type="binding site" evidence="11">
    <location>
        <position position="242"/>
    </location>
    <ligand>
        <name>Mg(2+)</name>
        <dbReference type="ChEBI" id="CHEBI:18420"/>
    </ligand>
</feature>
<dbReference type="RefSeq" id="WP_212962195.1">
    <property type="nucleotide sequence ID" value="NZ_BOQT01000002.1"/>
</dbReference>
<evidence type="ECO:0000256" key="6">
    <source>
        <dbReference type="ARBA" id="ARBA00022723"/>
    </source>
</evidence>
<feature type="active site" description="Proton acceptor" evidence="11">
    <location>
        <position position="339"/>
    </location>
</feature>
<dbReference type="Pfam" id="PF03952">
    <property type="entry name" value="Enolase_N"/>
    <property type="match status" value="1"/>
</dbReference>
<feature type="active site" description="Proton donor" evidence="11">
    <location>
        <position position="205"/>
    </location>
</feature>
<feature type="binding site" evidence="11">
    <location>
        <position position="314"/>
    </location>
    <ligand>
        <name>Mg(2+)</name>
        <dbReference type="ChEBI" id="CHEBI:18420"/>
    </ligand>
</feature>
<comment type="cofactor">
    <cofactor evidence="11">
        <name>Mg(2+)</name>
        <dbReference type="ChEBI" id="CHEBI:18420"/>
    </cofactor>
    <text evidence="11">Binds a second Mg(2+) ion via substrate during catalysis.</text>
</comment>
<dbReference type="SMART" id="SM01192">
    <property type="entry name" value="Enolase_C"/>
    <property type="match status" value="1"/>
</dbReference>
<feature type="binding site" evidence="11">
    <location>
        <position position="390"/>
    </location>
    <ligand>
        <name>(2R)-2-phosphoglycerate</name>
        <dbReference type="ChEBI" id="CHEBI:58289"/>
    </ligand>
</feature>
<name>A0ABQ4K1W4_9BACI</name>
<keyword evidence="11" id="KW-0963">Cytoplasm</keyword>
<keyword evidence="15" id="KW-1185">Reference proteome</keyword>
<dbReference type="NCBIfam" id="TIGR01060">
    <property type="entry name" value="eno"/>
    <property type="match status" value="1"/>
</dbReference>
<dbReference type="SFLD" id="SFLDF00002">
    <property type="entry name" value="enolase"/>
    <property type="match status" value="1"/>
</dbReference>
<feature type="binding site" evidence="11">
    <location>
        <position position="369"/>
    </location>
    <ligand>
        <name>(2R)-2-phosphoglycerate</name>
        <dbReference type="ChEBI" id="CHEBI:58289"/>
    </ligand>
</feature>
<protein>
    <recommendedName>
        <fullName evidence="4 11">Enolase</fullName>
        <ecNumber evidence="3 11">4.2.1.11</ecNumber>
    </recommendedName>
    <alternativeName>
        <fullName evidence="11">2-phospho-D-glycerate hydro-lyase</fullName>
    </alternativeName>
    <alternativeName>
        <fullName evidence="11">2-phosphoglycerate dehydratase</fullName>
    </alternativeName>
</protein>
<evidence type="ECO:0000256" key="2">
    <source>
        <dbReference type="ARBA" id="ARBA00009604"/>
    </source>
</evidence>
<proteinExistence type="inferred from homology"/>
<dbReference type="PROSITE" id="PS00164">
    <property type="entry name" value="ENOLASE"/>
    <property type="match status" value="1"/>
</dbReference>
<evidence type="ECO:0000256" key="10">
    <source>
        <dbReference type="ARBA" id="ARBA00048951"/>
    </source>
</evidence>
<dbReference type="Proteomes" id="UP000680279">
    <property type="component" value="Unassembled WGS sequence"/>
</dbReference>
<dbReference type="SUPFAM" id="SSF54826">
    <property type="entry name" value="Enolase N-terminal domain-like"/>
    <property type="match status" value="1"/>
</dbReference>
<feature type="domain" description="Enolase N-terminal" evidence="13">
    <location>
        <begin position="4"/>
        <end position="134"/>
    </location>
</feature>
<dbReference type="InterPro" id="IPR020810">
    <property type="entry name" value="Enolase_C"/>
</dbReference>
<feature type="binding site" evidence="11">
    <location>
        <position position="163"/>
    </location>
    <ligand>
        <name>(2R)-2-phosphoglycerate</name>
        <dbReference type="ChEBI" id="CHEBI:58289"/>
    </ligand>
</feature>
<dbReference type="PANTHER" id="PTHR11902">
    <property type="entry name" value="ENOLASE"/>
    <property type="match status" value="1"/>
</dbReference>
<feature type="binding site" evidence="11">
    <location>
        <position position="368"/>
    </location>
    <ligand>
        <name>(2R)-2-phosphoglycerate</name>
        <dbReference type="ChEBI" id="CHEBI:58289"/>
    </ligand>
</feature>
<comment type="pathway">
    <text evidence="1 11">Carbohydrate degradation; glycolysis; pyruvate from D-glyceraldehyde 3-phosphate: step 4/5.</text>
</comment>
<keyword evidence="9 11" id="KW-0456">Lyase</keyword>
<comment type="catalytic activity">
    <reaction evidence="10">
        <text>(2R)-2-phosphoglycerate = phosphoenolpyruvate + H2O</text>
        <dbReference type="Rhea" id="RHEA:10164"/>
        <dbReference type="ChEBI" id="CHEBI:15377"/>
        <dbReference type="ChEBI" id="CHEBI:58289"/>
        <dbReference type="ChEBI" id="CHEBI:58702"/>
        <dbReference type="EC" id="4.2.1.11"/>
    </reaction>
    <physiologicalReaction direction="left-to-right" evidence="10">
        <dbReference type="Rhea" id="RHEA:10165"/>
    </physiologicalReaction>
</comment>
<evidence type="ECO:0000256" key="7">
    <source>
        <dbReference type="ARBA" id="ARBA00022842"/>
    </source>
</evidence>
<evidence type="ECO:0000313" key="14">
    <source>
        <dbReference type="EMBL" id="GIN19735.1"/>
    </source>
</evidence>
<dbReference type="SMART" id="SM01193">
    <property type="entry name" value="Enolase_N"/>
    <property type="match status" value="1"/>
</dbReference>
<dbReference type="SFLD" id="SFLDS00001">
    <property type="entry name" value="Enolase"/>
    <property type="match status" value="1"/>
</dbReference>